<protein>
    <recommendedName>
        <fullName evidence="1">Aminoglycoside phosphotransferase domain-containing protein</fullName>
    </recommendedName>
</protein>
<dbReference type="Pfam" id="PF01636">
    <property type="entry name" value="APH"/>
    <property type="match status" value="1"/>
</dbReference>
<organism evidence="2 3">
    <name type="scientific">Candidatus Roizmanbacteria bacterium RIFCSPLOWO2_01_FULL_38_11</name>
    <dbReference type="NCBI Taxonomy" id="1802060"/>
    <lineage>
        <taxon>Bacteria</taxon>
        <taxon>Candidatus Roizmaniibacteriota</taxon>
    </lineage>
</organism>
<proteinExistence type="predicted"/>
<evidence type="ECO:0000313" key="3">
    <source>
        <dbReference type="Proteomes" id="UP000179072"/>
    </source>
</evidence>
<dbReference type="Gene3D" id="3.30.200.20">
    <property type="entry name" value="Phosphorylase Kinase, domain 1"/>
    <property type="match status" value="1"/>
</dbReference>
<dbReference type="AlphaFoldDB" id="A0A1F7IM75"/>
<evidence type="ECO:0000259" key="1">
    <source>
        <dbReference type="Pfam" id="PF01636"/>
    </source>
</evidence>
<dbReference type="EMBL" id="MGAK01000016">
    <property type="protein sequence ID" value="OGK44432.1"/>
    <property type="molecule type" value="Genomic_DNA"/>
</dbReference>
<sequence length="183" mass="21406">MPKHHLESSQLTDILKKYNLGELISTKEIATGLINPVYLINENLILRLDLEKHENLNKFEREAILYELLPKFNIPTPHLIACDESKNLLDVAYMLMSYIPGENLSQSFKKLNEEQKKELSFELGKLAKQIHSIKPEDIGHEDLFKNIDSWIKWTMSDFETQWHVVSKTDHLSQQEKDEITLTF</sequence>
<dbReference type="InterPro" id="IPR002575">
    <property type="entry name" value="Aminoglycoside_PTrfase"/>
</dbReference>
<feature type="domain" description="Aminoglycoside phosphotransferase" evidence="1">
    <location>
        <begin position="27"/>
        <end position="142"/>
    </location>
</feature>
<dbReference type="SUPFAM" id="SSF56112">
    <property type="entry name" value="Protein kinase-like (PK-like)"/>
    <property type="match status" value="1"/>
</dbReference>
<dbReference type="InterPro" id="IPR011009">
    <property type="entry name" value="Kinase-like_dom_sf"/>
</dbReference>
<gene>
    <name evidence="2" type="ORF">A2957_02025</name>
</gene>
<dbReference type="PANTHER" id="PTHR21310:SF15">
    <property type="entry name" value="AMINOGLYCOSIDE PHOSPHOTRANSFERASE DOMAIN-CONTAINING PROTEIN"/>
    <property type="match status" value="1"/>
</dbReference>
<evidence type="ECO:0000313" key="2">
    <source>
        <dbReference type="EMBL" id="OGK44432.1"/>
    </source>
</evidence>
<name>A0A1F7IM75_9BACT</name>
<dbReference type="PANTHER" id="PTHR21310">
    <property type="entry name" value="AMINOGLYCOSIDE PHOSPHOTRANSFERASE-RELATED-RELATED"/>
    <property type="match status" value="1"/>
</dbReference>
<comment type="caution">
    <text evidence="2">The sequence shown here is derived from an EMBL/GenBank/DDBJ whole genome shotgun (WGS) entry which is preliminary data.</text>
</comment>
<accession>A0A1F7IM75</accession>
<dbReference type="Proteomes" id="UP000179072">
    <property type="component" value="Unassembled WGS sequence"/>
</dbReference>
<dbReference type="InterPro" id="IPR051678">
    <property type="entry name" value="AGP_Transferase"/>
</dbReference>
<reference evidence="2 3" key="1">
    <citation type="journal article" date="2016" name="Nat. Commun.">
        <title>Thousands of microbial genomes shed light on interconnected biogeochemical processes in an aquifer system.</title>
        <authorList>
            <person name="Anantharaman K."/>
            <person name="Brown C.T."/>
            <person name="Hug L.A."/>
            <person name="Sharon I."/>
            <person name="Castelle C.J."/>
            <person name="Probst A.J."/>
            <person name="Thomas B.C."/>
            <person name="Singh A."/>
            <person name="Wilkins M.J."/>
            <person name="Karaoz U."/>
            <person name="Brodie E.L."/>
            <person name="Williams K.H."/>
            <person name="Hubbard S.S."/>
            <person name="Banfield J.F."/>
        </authorList>
    </citation>
    <scope>NUCLEOTIDE SEQUENCE [LARGE SCALE GENOMIC DNA]</scope>
</reference>